<feature type="compositionally biased region" description="Low complexity" evidence="3">
    <location>
        <begin position="1"/>
        <end position="35"/>
    </location>
</feature>
<accession>A0A0P9EN38</accession>
<feature type="region of interest" description="Disordered" evidence="3">
    <location>
        <begin position="1"/>
        <end position="49"/>
    </location>
</feature>
<dbReference type="InterPro" id="IPR020568">
    <property type="entry name" value="Ribosomal_Su5_D2-typ_SF"/>
</dbReference>
<protein>
    <recommendedName>
        <fullName evidence="4">Impact N-terminal domain-containing protein</fullName>
    </recommendedName>
</protein>
<feature type="non-terminal residue" evidence="5">
    <location>
        <position position="204"/>
    </location>
</feature>
<comment type="similarity">
    <text evidence="1">Belongs to the IMPACT family.</text>
</comment>
<gene>
    <name evidence="5" type="ORF">RHOBADRAFT_45925</name>
</gene>
<organism evidence="5 6">
    <name type="scientific">Rhodotorula graminis (strain WP1)</name>
    <dbReference type="NCBI Taxonomy" id="578459"/>
    <lineage>
        <taxon>Eukaryota</taxon>
        <taxon>Fungi</taxon>
        <taxon>Dikarya</taxon>
        <taxon>Basidiomycota</taxon>
        <taxon>Pucciniomycotina</taxon>
        <taxon>Microbotryomycetes</taxon>
        <taxon>Sporidiobolales</taxon>
        <taxon>Sporidiobolaceae</taxon>
        <taxon>Rhodotorula</taxon>
    </lineage>
</organism>
<evidence type="ECO:0000313" key="5">
    <source>
        <dbReference type="EMBL" id="KPV73351.1"/>
    </source>
</evidence>
<proteinExistence type="inferred from homology"/>
<name>A0A0P9EN38_RHOGW</name>
<dbReference type="InterPro" id="IPR036956">
    <property type="entry name" value="Impact_N_sf"/>
</dbReference>
<dbReference type="RefSeq" id="XP_018269400.1">
    <property type="nucleotide sequence ID" value="XM_018414687.1"/>
</dbReference>
<dbReference type="InterPro" id="IPR001498">
    <property type="entry name" value="Impact_N"/>
</dbReference>
<evidence type="ECO:0000313" key="6">
    <source>
        <dbReference type="Proteomes" id="UP000053890"/>
    </source>
</evidence>
<dbReference type="Gene3D" id="3.30.230.30">
    <property type="entry name" value="Impact, N-terminal domain"/>
    <property type="match status" value="1"/>
</dbReference>
<evidence type="ECO:0000256" key="1">
    <source>
        <dbReference type="ARBA" id="ARBA00007665"/>
    </source>
</evidence>
<dbReference type="PANTHER" id="PTHR16301:SF25">
    <property type="entry name" value="PROTEIN IMPACT"/>
    <property type="match status" value="1"/>
</dbReference>
<dbReference type="STRING" id="578459.A0A0P9EN38"/>
<feature type="coiled-coil region" evidence="2">
    <location>
        <begin position="175"/>
        <end position="202"/>
    </location>
</feature>
<evidence type="ECO:0000256" key="2">
    <source>
        <dbReference type="SAM" id="Coils"/>
    </source>
</evidence>
<reference evidence="5 6" key="1">
    <citation type="journal article" date="2015" name="Front. Microbiol.">
        <title>Genome sequence of the plant growth promoting endophytic yeast Rhodotorula graminis WP1.</title>
        <authorList>
            <person name="Firrincieli A."/>
            <person name="Otillar R."/>
            <person name="Salamov A."/>
            <person name="Schmutz J."/>
            <person name="Khan Z."/>
            <person name="Redman R.S."/>
            <person name="Fleck N.D."/>
            <person name="Lindquist E."/>
            <person name="Grigoriev I.V."/>
            <person name="Doty S.L."/>
        </authorList>
    </citation>
    <scope>NUCLEOTIDE SEQUENCE [LARGE SCALE GENOMIC DNA]</scope>
    <source>
        <strain evidence="5 6">WP1</strain>
    </source>
</reference>
<dbReference type="OrthoDB" id="69641at2759"/>
<dbReference type="SUPFAM" id="SSF54211">
    <property type="entry name" value="Ribosomal protein S5 domain 2-like"/>
    <property type="match status" value="1"/>
</dbReference>
<dbReference type="PANTHER" id="PTHR16301">
    <property type="entry name" value="IMPACT-RELATED"/>
    <property type="match status" value="1"/>
</dbReference>
<dbReference type="InterPro" id="IPR023582">
    <property type="entry name" value="Impact"/>
</dbReference>
<dbReference type="GO" id="GO:0140469">
    <property type="term" value="P:GCN2-mediated signaling"/>
    <property type="evidence" value="ECO:0007669"/>
    <property type="project" value="TreeGrafter"/>
</dbReference>
<keyword evidence="6" id="KW-1185">Reference proteome</keyword>
<sequence length="204" mass="21493">MTTKRPAPSSFAASNAPTKRAAPSTTLTSFFPSSTGPARPPQPVVASDPITDRSSTFVAHAAPCTNHVQAATLHAHVRALRTPSHPVECSHEVLAWRCLGLRPGRTGLEGEDDWRVEGGADDDGEKGAGAVVREVLDREGGVDVAIVVSRLYGGIMLGPARFTHILTVASQALARLLAQLRLAALEKQLRDLDAQIASFSTASS</sequence>
<dbReference type="EMBL" id="KQ474083">
    <property type="protein sequence ID" value="KPV73351.1"/>
    <property type="molecule type" value="Genomic_DNA"/>
</dbReference>
<dbReference type="GO" id="GO:0006446">
    <property type="term" value="P:regulation of translational initiation"/>
    <property type="evidence" value="ECO:0007669"/>
    <property type="project" value="TreeGrafter"/>
</dbReference>
<evidence type="ECO:0000259" key="4">
    <source>
        <dbReference type="Pfam" id="PF01205"/>
    </source>
</evidence>
<dbReference type="Proteomes" id="UP000053890">
    <property type="component" value="Unassembled WGS sequence"/>
</dbReference>
<feature type="domain" description="Impact N-terminal" evidence="4">
    <location>
        <begin position="53"/>
        <end position="173"/>
    </location>
</feature>
<dbReference type="GeneID" id="28975135"/>
<dbReference type="AlphaFoldDB" id="A0A0P9EN38"/>
<dbReference type="Pfam" id="PF01205">
    <property type="entry name" value="Impact_N"/>
    <property type="match status" value="1"/>
</dbReference>
<dbReference type="GO" id="GO:0005737">
    <property type="term" value="C:cytoplasm"/>
    <property type="evidence" value="ECO:0007669"/>
    <property type="project" value="TreeGrafter"/>
</dbReference>
<evidence type="ECO:0000256" key="3">
    <source>
        <dbReference type="SAM" id="MobiDB-lite"/>
    </source>
</evidence>
<keyword evidence="2" id="KW-0175">Coiled coil</keyword>